<keyword evidence="2" id="KW-1185">Reference proteome</keyword>
<evidence type="ECO:0000313" key="2">
    <source>
        <dbReference type="Proteomes" id="UP000003688"/>
    </source>
</evidence>
<dbReference type="RefSeq" id="WP_007414792.1">
    <property type="nucleotide sequence ID" value="NZ_ABOX02000011.1"/>
</dbReference>
<dbReference type="AlphaFoldDB" id="B9XG46"/>
<sequence>MQRDADGVDAYAYGYFDLMMRMYWPEENVPSVLDGPWNPFGVLQRTVHLQPTGKAQGQRGKPNN</sequence>
<dbReference type="EMBL" id="ABOX02000011">
    <property type="protein sequence ID" value="EEF61208.1"/>
    <property type="molecule type" value="Genomic_DNA"/>
</dbReference>
<comment type="caution">
    <text evidence="1">The sequence shown here is derived from an EMBL/GenBank/DDBJ whole genome shotgun (WGS) entry which is preliminary data.</text>
</comment>
<accession>B9XG46</accession>
<protein>
    <submittedName>
        <fullName evidence="1">Uncharacterized protein</fullName>
    </submittedName>
</protein>
<reference evidence="1 2" key="1">
    <citation type="journal article" date="2011" name="J. Bacteriol.">
        <title>Genome sequence of 'Pedosphaera parvula' Ellin514, an aerobic Verrucomicrobial isolate from pasture soil.</title>
        <authorList>
            <person name="Kant R."/>
            <person name="van Passel M.W."/>
            <person name="Sangwan P."/>
            <person name="Palva A."/>
            <person name="Lucas S."/>
            <person name="Copeland A."/>
            <person name="Lapidus A."/>
            <person name="Glavina Del Rio T."/>
            <person name="Dalin E."/>
            <person name="Tice H."/>
            <person name="Bruce D."/>
            <person name="Goodwin L."/>
            <person name="Pitluck S."/>
            <person name="Chertkov O."/>
            <person name="Larimer F.W."/>
            <person name="Land M.L."/>
            <person name="Hauser L."/>
            <person name="Brettin T.S."/>
            <person name="Detter J.C."/>
            <person name="Han S."/>
            <person name="de Vos W.M."/>
            <person name="Janssen P.H."/>
            <person name="Smidt H."/>
        </authorList>
    </citation>
    <scope>NUCLEOTIDE SEQUENCE [LARGE SCALE GENOMIC DNA]</scope>
    <source>
        <strain evidence="1 2">Ellin514</strain>
    </source>
</reference>
<dbReference type="STRING" id="320771.Cflav_PD3925"/>
<dbReference type="OrthoDB" id="40820at2"/>
<dbReference type="Proteomes" id="UP000003688">
    <property type="component" value="Unassembled WGS sequence"/>
</dbReference>
<organism evidence="1 2">
    <name type="scientific">Pedosphaera parvula (strain Ellin514)</name>
    <dbReference type="NCBI Taxonomy" id="320771"/>
    <lineage>
        <taxon>Bacteria</taxon>
        <taxon>Pseudomonadati</taxon>
        <taxon>Verrucomicrobiota</taxon>
        <taxon>Pedosphaerae</taxon>
        <taxon>Pedosphaerales</taxon>
        <taxon>Pedosphaeraceae</taxon>
        <taxon>Pedosphaera</taxon>
    </lineage>
</organism>
<gene>
    <name evidence="1" type="ORF">Cflav_PD3925</name>
</gene>
<name>B9XG46_PEDPL</name>
<proteinExistence type="predicted"/>
<evidence type="ECO:0000313" key="1">
    <source>
        <dbReference type="EMBL" id="EEF61208.1"/>
    </source>
</evidence>